<dbReference type="InterPro" id="IPR052898">
    <property type="entry name" value="ACAD10-like"/>
</dbReference>
<dbReference type="AlphaFoldDB" id="A0A1I5H698"/>
<dbReference type="Proteomes" id="UP000183642">
    <property type="component" value="Unassembled WGS sequence"/>
</dbReference>
<dbReference type="InterPro" id="IPR002575">
    <property type="entry name" value="Aminoglycoside_PTrfase"/>
</dbReference>
<sequence length="703" mass="76326">MTDVRPVRAEDALDLAAVAAWLAGHADPGRAGVDLSAVPEVRQFSGGVSNLTYLLRYPDGDLVLRRPPRGQHTGTAHDVAREYRIQEALGRVLPAVPRTVALCEDTAVTGTPFSVVRRIEGPIPRRRMPPGVDLSREQVARLCTNVVDLLVELHRVDVDATGLAGLDRGPGYVRRQVDNWTGRYARARTRDVPSFARVTAWLAAHQPADRPHTLVHNDFRLDNVVLDPADPTRPVGLLDWELATVGDPLMDLASALGYWIQADDGPLVRRLSRQPTTLPGMMTREQVVAHYCARTGHRVTNGEWAWYEVFGLFRVAVIAQQVWARYRSGQTTDPAFRSFGVAVRLLERRCLSVIRRAGRLTPDRAAAQVGSPLLTRRRIRPRRWTPPAFHDPGPTAPLRIARRLDPGDHGPEDVVFDAAGLAVTGLRDGSVVRIDVATGARTPVGRTGGRPLGVEPCADGSVLVCDHDRGLLRVGPDGAVEVLVSSLDGEPLTFASNVAAAPDGTVWFTTSTDRWDVEHHLGDFFEHSATGRLVRRDPDGTVTTVLAGLGFANGLVLAPDGSHLLLAETARYRVLRHWLTGPRAGTTEPLVELPGFPDNLSLGSDGLLWVAIAAPRNALLDRLLPLPGVLRLALWNVPARVRPAATPIAWVVAFDPADGRRVHDLRSADAGYGFVTAVAERDGTVVVAGLHEDELAVLDPLVP</sequence>
<dbReference type="CDD" id="cd05154">
    <property type="entry name" value="ACAD10_11_N-like"/>
    <property type="match status" value="1"/>
</dbReference>
<proteinExistence type="predicted"/>
<dbReference type="EMBL" id="FOWE01000008">
    <property type="protein sequence ID" value="SFO43784.1"/>
    <property type="molecule type" value="Genomic_DNA"/>
</dbReference>
<dbReference type="Pfam" id="PF03088">
    <property type="entry name" value="Str_synth"/>
    <property type="match status" value="1"/>
</dbReference>
<dbReference type="Gene3D" id="3.90.1200.10">
    <property type="match status" value="1"/>
</dbReference>
<dbReference type="Pfam" id="PF20067">
    <property type="entry name" value="SSL_N"/>
    <property type="match status" value="1"/>
</dbReference>
<evidence type="ECO:0000313" key="4">
    <source>
        <dbReference type="Proteomes" id="UP000183642"/>
    </source>
</evidence>
<dbReference type="SUPFAM" id="SSF56112">
    <property type="entry name" value="Protein kinase-like (PK-like)"/>
    <property type="match status" value="1"/>
</dbReference>
<gene>
    <name evidence="3" type="ORF">SAMN05660359_03484</name>
</gene>
<dbReference type="PANTHER" id="PTHR47829:SF1">
    <property type="entry name" value="HAD FAMILY PHOSPHATASE"/>
    <property type="match status" value="1"/>
</dbReference>
<feature type="domain" description="Aminoglycoside phosphotransferase" evidence="1">
    <location>
        <begin position="40"/>
        <end position="275"/>
    </location>
</feature>
<accession>A0A1I5H698</accession>
<dbReference type="Gene3D" id="2.120.10.30">
    <property type="entry name" value="TolB, C-terminal domain"/>
    <property type="match status" value="1"/>
</dbReference>
<dbReference type="Pfam" id="PF01636">
    <property type="entry name" value="APH"/>
    <property type="match status" value="1"/>
</dbReference>
<evidence type="ECO:0000259" key="1">
    <source>
        <dbReference type="Pfam" id="PF01636"/>
    </source>
</evidence>
<keyword evidence="3" id="KW-0808">Transferase</keyword>
<dbReference type="InterPro" id="IPR011009">
    <property type="entry name" value="Kinase-like_dom_sf"/>
</dbReference>
<name>A0A1I5H698_9ACTN</name>
<dbReference type="RefSeq" id="WP_244274297.1">
    <property type="nucleotide sequence ID" value="NZ_FOWE01000008.1"/>
</dbReference>
<dbReference type="InterPro" id="IPR018119">
    <property type="entry name" value="Strictosidine_synth_cons-reg"/>
</dbReference>
<organism evidence="3 4">
    <name type="scientific">Geodermatophilus obscurus</name>
    <dbReference type="NCBI Taxonomy" id="1861"/>
    <lineage>
        <taxon>Bacteria</taxon>
        <taxon>Bacillati</taxon>
        <taxon>Actinomycetota</taxon>
        <taxon>Actinomycetes</taxon>
        <taxon>Geodermatophilales</taxon>
        <taxon>Geodermatophilaceae</taxon>
        <taxon>Geodermatophilus</taxon>
    </lineage>
</organism>
<dbReference type="PANTHER" id="PTHR47829">
    <property type="entry name" value="HYDROLASE, PUTATIVE (AFU_ORTHOLOGUE AFUA_1G12880)-RELATED"/>
    <property type="match status" value="1"/>
</dbReference>
<keyword evidence="3" id="KW-0418">Kinase</keyword>
<evidence type="ECO:0000313" key="3">
    <source>
        <dbReference type="EMBL" id="SFO43784.1"/>
    </source>
</evidence>
<dbReference type="Gene3D" id="3.30.200.20">
    <property type="entry name" value="Phosphorylase Kinase, domain 1"/>
    <property type="match status" value="1"/>
</dbReference>
<keyword evidence="4" id="KW-1185">Reference proteome</keyword>
<evidence type="ECO:0000259" key="2">
    <source>
        <dbReference type="Pfam" id="PF03088"/>
    </source>
</evidence>
<dbReference type="InterPro" id="IPR011042">
    <property type="entry name" value="6-blade_b-propeller_TolB-like"/>
</dbReference>
<dbReference type="InterPro" id="IPR041726">
    <property type="entry name" value="ACAD10_11_N"/>
</dbReference>
<protein>
    <submittedName>
        <fullName evidence="3">Predicted kinase, aminoglycoside phosphotransferase (APT) family</fullName>
    </submittedName>
</protein>
<feature type="domain" description="Strictosidine synthase conserved region" evidence="2">
    <location>
        <begin position="502"/>
        <end position="581"/>
    </location>
</feature>
<reference evidence="4" key="1">
    <citation type="submission" date="2016-10" db="EMBL/GenBank/DDBJ databases">
        <authorList>
            <person name="Varghese N."/>
            <person name="Submissions S."/>
        </authorList>
    </citation>
    <scope>NUCLEOTIDE SEQUENCE [LARGE SCALE GENOMIC DNA]</scope>
    <source>
        <strain evidence="4">DSM 43161</strain>
    </source>
</reference>
<dbReference type="SUPFAM" id="SSF63829">
    <property type="entry name" value="Calcium-dependent phosphotriesterase"/>
    <property type="match status" value="1"/>
</dbReference>
<dbReference type="GO" id="GO:0016301">
    <property type="term" value="F:kinase activity"/>
    <property type="evidence" value="ECO:0007669"/>
    <property type="project" value="UniProtKB-KW"/>
</dbReference>